<dbReference type="AlphaFoldDB" id="A0A3M7RZ56"/>
<organism evidence="1 2">
    <name type="scientific">Brachionus plicatilis</name>
    <name type="common">Marine rotifer</name>
    <name type="synonym">Brachionus muelleri</name>
    <dbReference type="NCBI Taxonomy" id="10195"/>
    <lineage>
        <taxon>Eukaryota</taxon>
        <taxon>Metazoa</taxon>
        <taxon>Spiralia</taxon>
        <taxon>Gnathifera</taxon>
        <taxon>Rotifera</taxon>
        <taxon>Eurotatoria</taxon>
        <taxon>Monogononta</taxon>
        <taxon>Pseudotrocha</taxon>
        <taxon>Ploima</taxon>
        <taxon>Brachionidae</taxon>
        <taxon>Brachionus</taxon>
    </lineage>
</organism>
<accession>A0A3M7RZ56</accession>
<evidence type="ECO:0000313" key="2">
    <source>
        <dbReference type="Proteomes" id="UP000276133"/>
    </source>
</evidence>
<comment type="caution">
    <text evidence="1">The sequence shown here is derived from an EMBL/GenBank/DDBJ whole genome shotgun (WGS) entry which is preliminary data.</text>
</comment>
<sequence length="126" mass="15126">MRIFQLGAKRRLFFDEIKVRYDTPASFVKLLWACTFHEPIYRLHIADVVTWIERIGQEEILNYSSKSNVMIDSAKMTYKLRPQFENEIQLPNIKLLRILPAEKAKRAANYFSTIHFVVKFTYFKRY</sequence>
<gene>
    <name evidence="1" type="ORF">BpHYR1_024344</name>
</gene>
<dbReference type="EMBL" id="REGN01002327">
    <property type="protein sequence ID" value="RNA28853.1"/>
    <property type="molecule type" value="Genomic_DNA"/>
</dbReference>
<reference evidence="1 2" key="1">
    <citation type="journal article" date="2018" name="Sci. Rep.">
        <title>Genomic signatures of local adaptation to the degree of environmental predictability in rotifers.</title>
        <authorList>
            <person name="Franch-Gras L."/>
            <person name="Hahn C."/>
            <person name="Garcia-Roger E.M."/>
            <person name="Carmona M.J."/>
            <person name="Serra M."/>
            <person name="Gomez A."/>
        </authorList>
    </citation>
    <scope>NUCLEOTIDE SEQUENCE [LARGE SCALE GENOMIC DNA]</scope>
    <source>
        <strain evidence="1">HYR1</strain>
    </source>
</reference>
<name>A0A3M7RZ56_BRAPC</name>
<proteinExistence type="predicted"/>
<protein>
    <submittedName>
        <fullName evidence="1">Uncharacterized protein</fullName>
    </submittedName>
</protein>
<evidence type="ECO:0000313" key="1">
    <source>
        <dbReference type="EMBL" id="RNA28853.1"/>
    </source>
</evidence>
<keyword evidence="2" id="KW-1185">Reference proteome</keyword>
<dbReference type="Proteomes" id="UP000276133">
    <property type="component" value="Unassembled WGS sequence"/>
</dbReference>